<protein>
    <submittedName>
        <fullName evidence="1">Uncharacterized protein</fullName>
    </submittedName>
</protein>
<dbReference type="Proteomes" id="UP000683925">
    <property type="component" value="Unassembled WGS sequence"/>
</dbReference>
<sequence length="111" mass="13668">MIKLLKITVFIINYHPQKIQQLPKLLRTLNILQHVSQILKNNTRLYINYLIYQQITLVKLDQQFFPNLLIAWRRYNSKYNLSQELHDLAKNQLKRFLRMETQYQQVIRNHF</sequence>
<organism evidence="1 2">
    <name type="scientific">Paramecium octaurelia</name>
    <dbReference type="NCBI Taxonomy" id="43137"/>
    <lineage>
        <taxon>Eukaryota</taxon>
        <taxon>Sar</taxon>
        <taxon>Alveolata</taxon>
        <taxon>Ciliophora</taxon>
        <taxon>Intramacronucleata</taxon>
        <taxon>Oligohymenophorea</taxon>
        <taxon>Peniculida</taxon>
        <taxon>Parameciidae</taxon>
        <taxon>Paramecium</taxon>
    </lineage>
</organism>
<keyword evidence="2" id="KW-1185">Reference proteome</keyword>
<accession>A0A8S1TKN6</accession>
<comment type="caution">
    <text evidence="1">The sequence shown here is derived from an EMBL/GenBank/DDBJ whole genome shotgun (WGS) entry which is preliminary data.</text>
</comment>
<evidence type="ECO:0000313" key="2">
    <source>
        <dbReference type="Proteomes" id="UP000683925"/>
    </source>
</evidence>
<proteinExistence type="predicted"/>
<dbReference type="EMBL" id="CAJJDP010000026">
    <property type="protein sequence ID" value="CAD8152288.1"/>
    <property type="molecule type" value="Genomic_DNA"/>
</dbReference>
<evidence type="ECO:0000313" key="1">
    <source>
        <dbReference type="EMBL" id="CAD8152288.1"/>
    </source>
</evidence>
<gene>
    <name evidence="1" type="ORF">POCTA_138.1.T0260174</name>
</gene>
<reference evidence="1" key="1">
    <citation type="submission" date="2021-01" db="EMBL/GenBank/DDBJ databases">
        <authorList>
            <consortium name="Genoscope - CEA"/>
            <person name="William W."/>
        </authorList>
    </citation>
    <scope>NUCLEOTIDE SEQUENCE</scope>
</reference>
<name>A0A8S1TKN6_PAROT</name>
<dbReference type="AlphaFoldDB" id="A0A8S1TKN6"/>